<dbReference type="InterPro" id="IPR036388">
    <property type="entry name" value="WH-like_DNA-bd_sf"/>
</dbReference>
<feature type="domain" description="HTH gntR-type" evidence="4">
    <location>
        <begin position="20"/>
        <end position="87"/>
    </location>
</feature>
<dbReference type="EMBL" id="WPHR01000058">
    <property type="protein sequence ID" value="MUZ76230.1"/>
    <property type="molecule type" value="Genomic_DNA"/>
</dbReference>
<dbReference type="InterPro" id="IPR036390">
    <property type="entry name" value="WH_DNA-bd_sf"/>
</dbReference>
<organism evidence="5 6">
    <name type="scientific">Agrobacterium vitis</name>
    <name type="common">Rhizobium vitis</name>
    <dbReference type="NCBI Taxonomy" id="373"/>
    <lineage>
        <taxon>Bacteria</taxon>
        <taxon>Pseudomonadati</taxon>
        <taxon>Pseudomonadota</taxon>
        <taxon>Alphaproteobacteria</taxon>
        <taxon>Hyphomicrobiales</taxon>
        <taxon>Rhizobiaceae</taxon>
        <taxon>Rhizobium/Agrobacterium group</taxon>
        <taxon>Agrobacterium</taxon>
    </lineage>
</organism>
<dbReference type="PANTHER" id="PTHR43537:SF45">
    <property type="entry name" value="GNTR FAMILY REGULATORY PROTEIN"/>
    <property type="match status" value="1"/>
</dbReference>
<dbReference type="AlphaFoldDB" id="A0A6L6VKB0"/>
<name>A0A6L6VKB0_AGRVI</name>
<evidence type="ECO:0000259" key="4">
    <source>
        <dbReference type="PROSITE" id="PS50949"/>
    </source>
</evidence>
<evidence type="ECO:0000256" key="2">
    <source>
        <dbReference type="ARBA" id="ARBA00023125"/>
    </source>
</evidence>
<evidence type="ECO:0000313" key="6">
    <source>
        <dbReference type="Proteomes" id="UP000477951"/>
    </source>
</evidence>
<evidence type="ECO:0000256" key="3">
    <source>
        <dbReference type="ARBA" id="ARBA00023163"/>
    </source>
</evidence>
<gene>
    <name evidence="5" type="ORF">GOZ90_26760</name>
</gene>
<accession>A0A6L6VKB0</accession>
<keyword evidence="3" id="KW-0804">Transcription</keyword>
<comment type="caution">
    <text evidence="5">The sequence shown here is derived from an EMBL/GenBank/DDBJ whole genome shotgun (WGS) entry which is preliminary data.</text>
</comment>
<dbReference type="GO" id="GO:0003700">
    <property type="term" value="F:DNA-binding transcription factor activity"/>
    <property type="evidence" value="ECO:0007669"/>
    <property type="project" value="InterPro"/>
</dbReference>
<dbReference type="PROSITE" id="PS50949">
    <property type="entry name" value="HTH_GNTR"/>
    <property type="match status" value="1"/>
</dbReference>
<evidence type="ECO:0000313" key="5">
    <source>
        <dbReference type="EMBL" id="MUZ76230.1"/>
    </source>
</evidence>
<sequence length="237" mass="26546">MALPLAMGGSEMPSNALNDAKSSAAIYSQLKTMVLNHAFSPSQQLQPWSLADAFKVSATPVREALIRLNAEGLVVVYPNKGFFMKPLNIAESRELYTLRSQLLKCSIEHIIDHAGRETVSALVGTLQVHLLAMRMVESDAALRLELIFEECLHAAGSSVCFEVVHGVHEKTRYLRSLFVEDGQYLDRYLEIVGDIATFIQEREKKSAFERLRDELEFKLDCVPKLCDAGLVRAFRCQ</sequence>
<dbReference type="Proteomes" id="UP000477951">
    <property type="component" value="Unassembled WGS sequence"/>
</dbReference>
<keyword evidence="1" id="KW-0805">Transcription regulation</keyword>
<keyword evidence="2" id="KW-0238">DNA-binding</keyword>
<dbReference type="SMART" id="SM00345">
    <property type="entry name" value="HTH_GNTR"/>
    <property type="match status" value="1"/>
</dbReference>
<dbReference type="Pfam" id="PF00392">
    <property type="entry name" value="GntR"/>
    <property type="match status" value="1"/>
</dbReference>
<dbReference type="GO" id="GO:0003677">
    <property type="term" value="F:DNA binding"/>
    <property type="evidence" value="ECO:0007669"/>
    <property type="project" value="UniProtKB-KW"/>
</dbReference>
<proteinExistence type="predicted"/>
<dbReference type="InterPro" id="IPR000524">
    <property type="entry name" value="Tscrpt_reg_HTH_GntR"/>
</dbReference>
<dbReference type="PANTHER" id="PTHR43537">
    <property type="entry name" value="TRANSCRIPTIONAL REGULATOR, GNTR FAMILY"/>
    <property type="match status" value="1"/>
</dbReference>
<evidence type="ECO:0000256" key="1">
    <source>
        <dbReference type="ARBA" id="ARBA00023015"/>
    </source>
</evidence>
<protein>
    <submittedName>
        <fullName evidence="5">GntR family transcriptional regulator</fullName>
    </submittedName>
</protein>
<dbReference type="SUPFAM" id="SSF46785">
    <property type="entry name" value="Winged helix' DNA-binding domain"/>
    <property type="match status" value="1"/>
</dbReference>
<dbReference type="Gene3D" id="1.10.10.10">
    <property type="entry name" value="Winged helix-like DNA-binding domain superfamily/Winged helix DNA-binding domain"/>
    <property type="match status" value="1"/>
</dbReference>
<reference evidence="5 6" key="1">
    <citation type="submission" date="2019-12" db="EMBL/GenBank/DDBJ databases">
        <title>Whole-genome sequencing of Allorhizobium vitis.</title>
        <authorList>
            <person name="Gan H.M."/>
            <person name="Szegedi E."/>
            <person name="Burr T."/>
            <person name="Savka M.A."/>
        </authorList>
    </citation>
    <scope>NUCLEOTIDE SEQUENCE [LARGE SCALE GENOMIC DNA]</scope>
    <source>
        <strain evidence="5 6">CG516</strain>
    </source>
</reference>